<evidence type="ECO:0000313" key="3">
    <source>
        <dbReference type="Proteomes" id="UP000014137"/>
    </source>
</evidence>
<evidence type="ECO:0000256" key="1">
    <source>
        <dbReference type="SAM" id="MobiDB-lite"/>
    </source>
</evidence>
<comment type="caution">
    <text evidence="2">The sequence shown here is derived from an EMBL/GenBank/DDBJ whole genome shotgun (WGS) entry which is preliminary data.</text>
</comment>
<evidence type="ECO:0000313" key="2">
    <source>
        <dbReference type="EMBL" id="EMD22445.1"/>
    </source>
</evidence>
<reference evidence="2 3" key="1">
    <citation type="submission" date="2012-10" db="EMBL/GenBank/DDBJ databases">
        <title>Genome assembly of Amycolatopsis azurea DSM 43854.</title>
        <authorList>
            <person name="Khatri I."/>
            <person name="Kaur I."/>
            <person name="Subramanian S."/>
            <person name="Mayilraj S."/>
        </authorList>
    </citation>
    <scope>NUCLEOTIDE SEQUENCE [LARGE SCALE GENOMIC DNA]</scope>
    <source>
        <strain evidence="2 3">DSM 43854</strain>
    </source>
</reference>
<dbReference type="Proteomes" id="UP000014137">
    <property type="component" value="Unassembled WGS sequence"/>
</dbReference>
<dbReference type="PATRIC" id="fig|1238180.3.peg.7842"/>
<accession>M2PSG7</accession>
<proteinExistence type="predicted"/>
<gene>
    <name evidence="2" type="ORF">C791_8456</name>
</gene>
<sequence length="54" mass="5558">MKIPAPARVITRSALGTSPTLPAATDLTLAPRSDRRTGPAQGCSRLSGGSRLAR</sequence>
<protein>
    <submittedName>
        <fullName evidence="2">Uncharacterized protein</fullName>
    </submittedName>
</protein>
<dbReference type="AlphaFoldDB" id="M2PSG7"/>
<name>M2PSG7_9PSEU</name>
<feature type="region of interest" description="Disordered" evidence="1">
    <location>
        <begin position="1"/>
        <end position="54"/>
    </location>
</feature>
<dbReference type="EMBL" id="ANMG01000096">
    <property type="protein sequence ID" value="EMD22445.1"/>
    <property type="molecule type" value="Genomic_DNA"/>
</dbReference>
<organism evidence="2 3">
    <name type="scientific">Amycolatopsis azurea DSM 43854</name>
    <dbReference type="NCBI Taxonomy" id="1238180"/>
    <lineage>
        <taxon>Bacteria</taxon>
        <taxon>Bacillati</taxon>
        <taxon>Actinomycetota</taxon>
        <taxon>Actinomycetes</taxon>
        <taxon>Pseudonocardiales</taxon>
        <taxon>Pseudonocardiaceae</taxon>
        <taxon>Amycolatopsis</taxon>
    </lineage>
</organism>